<evidence type="ECO:0000256" key="3">
    <source>
        <dbReference type="ARBA" id="ARBA00022806"/>
    </source>
</evidence>
<dbReference type="InterPro" id="IPR027417">
    <property type="entry name" value="P-loop_NTPase"/>
</dbReference>
<dbReference type="EMBL" id="BOLY01000004">
    <property type="protein sequence ID" value="GIZ43636.1"/>
    <property type="molecule type" value="Genomic_DNA"/>
</dbReference>
<dbReference type="OrthoDB" id="6513042at2759"/>
<sequence>MAETPPLTPRTATTPHVLPQQYSLPLDDRKLRDGLRTATEGVSRVRSTPKGELGSHLLSSHKRHIVDFDTGGEVTPWTRLHSLYQYTDKTIDNVFLQNVTGKSPRVLAQMLVKADGKYTAYPPSLDADYKYRVYARFNTLYSAPAVRVEFEFFDSERSNLSYFGTLALEYPFNDRDGKQLRNFVCDAGLHTELPLTICFDANGATSDGLTNVDAFADRLTPEQKLAVAMVKAQSSTRKGATIVLSVQTQELEDRQRPTYDQVLQQLPGGKATVLPSFGETEWSDFLADRYSWKEDNKREVVQRHIPNLRLVQDCDTTFSSLEHFCTVHQVAEVISNEEGTGELRIWANSNHQVSLHELKGHVVLAMRFGPSRSRRLARNPKLPNDLEIRIKLSAPGLAHCELIARHERDLMGLHVQYDAVFKVTSHSLEELSALTHQPDERDPMTWRVTSLIPHENRFWVASVHKTCKALRADSRWHAFMLGQSFESLKKIDVIAAIEGVSDNRKASAIKWLLELMRAVYFVKLGGRAIISATENGHIENMAKILDSIIANTTRPDGKPIEVYIVQSLSGNRSLHRTTAAQAALMKVGHIEGRAAGFENYRLAELDDETEQDSVAQYNLCVAVAREADNGRLKFATVLRDSKGNDYGTVEVWGALRKLRLADSKGELDRRDKKLRIFEQLVYNACEGYLVAHADMIITTAGNARCKELDAWGDAERNHDVHVKALGVFIDNADSCRAMEFWNVVTSSALPRDPDLVMVAGDVRVLGPVNTSINQAPLCNPFAASMSMSELERLYRLHFPIVELTEQRFMNPELLRYPSSAFYGNELRTPTDRDRPFDPQLLATLLRILSQKKYRNPEPATLGNKACQCWIELPEEEVRVETNDRNSIVVLDFVEIFFTRIFPALQEHFGERTSQEVMVVVAYSYARTKYTECMHGLQQEQGLDDLWYPRIVSVDGSKGHTATVAFFDGSMQYGDRMGFLKDAKRCNVAMTRATEVFWVIGCSLLTQRNNANQDAPFYRLREQLLETGQVMEFAVPELETIDRLTAKGAAPRAKPSQLRNVALRPKKSAFRR</sequence>
<dbReference type="GO" id="GO:0016787">
    <property type="term" value="F:hydrolase activity"/>
    <property type="evidence" value="ECO:0007669"/>
    <property type="project" value="UniProtKB-KW"/>
</dbReference>
<feature type="domain" description="DNA2/NAM7 helicase-like C-terminal" evidence="5">
    <location>
        <begin position="786"/>
        <end position="1001"/>
    </location>
</feature>
<evidence type="ECO:0000313" key="7">
    <source>
        <dbReference type="Proteomes" id="UP000825890"/>
    </source>
</evidence>
<name>A0A9P3FDR2_9PEZI</name>
<dbReference type="Proteomes" id="UP000825890">
    <property type="component" value="Unassembled WGS sequence"/>
</dbReference>
<keyword evidence="3" id="KW-0347">Helicase</keyword>
<organism evidence="6 7">
    <name type="scientific">Cercospora kikuchii</name>
    <dbReference type="NCBI Taxonomy" id="84275"/>
    <lineage>
        <taxon>Eukaryota</taxon>
        <taxon>Fungi</taxon>
        <taxon>Dikarya</taxon>
        <taxon>Ascomycota</taxon>
        <taxon>Pezizomycotina</taxon>
        <taxon>Dothideomycetes</taxon>
        <taxon>Dothideomycetidae</taxon>
        <taxon>Mycosphaerellales</taxon>
        <taxon>Mycosphaerellaceae</taxon>
        <taxon>Cercospora</taxon>
    </lineage>
</organism>
<keyword evidence="7" id="KW-1185">Reference proteome</keyword>
<dbReference type="GO" id="GO:0005524">
    <property type="term" value="F:ATP binding"/>
    <property type="evidence" value="ECO:0007669"/>
    <property type="project" value="UniProtKB-KW"/>
</dbReference>
<evidence type="ECO:0000256" key="2">
    <source>
        <dbReference type="ARBA" id="ARBA00022801"/>
    </source>
</evidence>
<keyword evidence="4" id="KW-0067">ATP-binding</keyword>
<dbReference type="GeneID" id="68292428"/>
<dbReference type="InterPro" id="IPR041679">
    <property type="entry name" value="DNA2/NAM7-like_C"/>
</dbReference>
<comment type="caution">
    <text evidence="6">The sequence shown here is derived from an EMBL/GenBank/DDBJ whole genome shotgun (WGS) entry which is preliminary data.</text>
</comment>
<dbReference type="GO" id="GO:0043139">
    <property type="term" value="F:5'-3' DNA helicase activity"/>
    <property type="evidence" value="ECO:0007669"/>
    <property type="project" value="TreeGrafter"/>
</dbReference>
<evidence type="ECO:0000259" key="5">
    <source>
        <dbReference type="Pfam" id="PF13087"/>
    </source>
</evidence>
<dbReference type="SUPFAM" id="SSF52540">
    <property type="entry name" value="P-loop containing nucleoside triphosphate hydrolases"/>
    <property type="match status" value="1"/>
</dbReference>
<keyword evidence="2" id="KW-0378">Hydrolase</keyword>
<evidence type="ECO:0000256" key="1">
    <source>
        <dbReference type="ARBA" id="ARBA00022741"/>
    </source>
</evidence>
<evidence type="ECO:0000313" key="6">
    <source>
        <dbReference type="EMBL" id="GIZ43636.1"/>
    </source>
</evidence>
<accession>A0A9P3FDR2</accession>
<dbReference type="PANTHER" id="PTHR43788:SF8">
    <property type="entry name" value="DNA-BINDING PROTEIN SMUBP-2"/>
    <property type="match status" value="1"/>
</dbReference>
<dbReference type="InterPro" id="IPR050534">
    <property type="entry name" value="Coronavir_polyprotein_1ab"/>
</dbReference>
<dbReference type="AlphaFoldDB" id="A0A9P3FDR2"/>
<protein>
    <recommendedName>
        <fullName evidence="5">DNA2/NAM7 helicase-like C-terminal domain-containing protein</fullName>
    </recommendedName>
</protein>
<dbReference type="PANTHER" id="PTHR43788">
    <property type="entry name" value="DNA2/NAM7 HELICASE FAMILY MEMBER"/>
    <property type="match status" value="1"/>
</dbReference>
<proteinExistence type="predicted"/>
<evidence type="ECO:0000256" key="4">
    <source>
        <dbReference type="ARBA" id="ARBA00022840"/>
    </source>
</evidence>
<reference evidence="6 7" key="1">
    <citation type="submission" date="2021-01" db="EMBL/GenBank/DDBJ databases">
        <title>Cercospora kikuchii MAFF 305040 whole genome shotgun sequence.</title>
        <authorList>
            <person name="Kashiwa T."/>
            <person name="Suzuki T."/>
        </authorList>
    </citation>
    <scope>NUCLEOTIDE SEQUENCE [LARGE SCALE GENOMIC DNA]</scope>
    <source>
        <strain evidence="6 7">MAFF 305040</strain>
    </source>
</reference>
<keyword evidence="1" id="KW-0547">Nucleotide-binding</keyword>
<dbReference type="Pfam" id="PF13087">
    <property type="entry name" value="AAA_12"/>
    <property type="match status" value="1"/>
</dbReference>
<gene>
    <name evidence="6" type="ORF">CKM354_000685300</name>
</gene>
<dbReference type="Gene3D" id="3.40.50.300">
    <property type="entry name" value="P-loop containing nucleotide triphosphate hydrolases"/>
    <property type="match status" value="1"/>
</dbReference>
<dbReference type="RefSeq" id="XP_044658123.1">
    <property type="nucleotide sequence ID" value="XM_044802188.1"/>
</dbReference>